<dbReference type="GO" id="GO:0009073">
    <property type="term" value="P:aromatic amino acid family biosynthetic process"/>
    <property type="evidence" value="ECO:0007669"/>
    <property type="project" value="UniProtKB-KW"/>
</dbReference>
<evidence type="ECO:0000256" key="12">
    <source>
        <dbReference type="ARBA" id="ARBA00022741"/>
    </source>
</evidence>
<dbReference type="GO" id="GO:0046872">
    <property type="term" value="F:metal ion binding"/>
    <property type="evidence" value="ECO:0007669"/>
    <property type="project" value="UniProtKB-KW"/>
</dbReference>
<comment type="cofactor">
    <cofactor evidence="2 18">
        <name>NAD(+)</name>
        <dbReference type="ChEBI" id="CHEBI:57540"/>
    </cofactor>
</comment>
<dbReference type="GO" id="GO:0009423">
    <property type="term" value="P:chorismate biosynthetic process"/>
    <property type="evidence" value="ECO:0007669"/>
    <property type="project" value="UniProtKB-UniRule"/>
</dbReference>
<evidence type="ECO:0000256" key="14">
    <source>
        <dbReference type="ARBA" id="ARBA00023027"/>
    </source>
</evidence>
<dbReference type="InterPro" id="IPR056179">
    <property type="entry name" value="DHQS_C"/>
</dbReference>
<evidence type="ECO:0000256" key="17">
    <source>
        <dbReference type="ARBA" id="ARBA00023285"/>
    </source>
</evidence>
<evidence type="ECO:0000256" key="11">
    <source>
        <dbReference type="ARBA" id="ARBA00022723"/>
    </source>
</evidence>
<dbReference type="PANTHER" id="PTHR43622:SF7">
    <property type="entry name" value="3-DEHYDROQUINATE SYNTHASE, CHLOROPLASTIC"/>
    <property type="match status" value="1"/>
</dbReference>
<dbReference type="Pfam" id="PF24621">
    <property type="entry name" value="DHQS_C"/>
    <property type="match status" value="1"/>
</dbReference>
<keyword evidence="14 18" id="KW-0520">NAD</keyword>
<feature type="binding site" evidence="18">
    <location>
        <position position="262"/>
    </location>
    <ligand>
        <name>Zn(2+)</name>
        <dbReference type="ChEBI" id="CHEBI:29105"/>
    </ligand>
</feature>
<dbReference type="GO" id="GO:0008652">
    <property type="term" value="P:amino acid biosynthetic process"/>
    <property type="evidence" value="ECO:0007669"/>
    <property type="project" value="UniProtKB-KW"/>
</dbReference>
<dbReference type="InterPro" id="IPR030960">
    <property type="entry name" value="DHQS/DOIS_N"/>
</dbReference>
<sequence length="357" mass="39160">MKQIHVNLGKDSYDIQIEKGLLDHVGAALRKVIQARTLAVISDDTVDGLYGGRLERSLQENGFTVRRMVFPAGESSKSLRMLANLYQGMADAGLTRSDAVITFGGGVTGDLGGFAAATYLRGIPFIQIPTTIIAQVDSSVGGKVAVDLPSGKNQAGSFYQPKAVFIDPELLQTLPIRFIHDGMGEVIKYGCIRDRSLFELLETVDDNSLPAYWEEIIGRCCAIKAAIVERDVFDLGERMILNFGHTIGHAVERYYSYGCYTHGEGVAVGMAMLTCRTEAMGLTQIGTAERIIRLLKRYSLPAAVRASASDLLPYIGHDKKKRGSRLTFIILKKIGVCELLPVAGEDIPHYIRKREFI</sequence>
<feature type="binding site" evidence="18">
    <location>
        <position position="245"/>
    </location>
    <ligand>
        <name>Zn(2+)</name>
        <dbReference type="ChEBI" id="CHEBI:29105"/>
    </ligand>
</feature>
<keyword evidence="10 18" id="KW-0028">Amino-acid biosynthesis</keyword>
<evidence type="ECO:0000259" key="19">
    <source>
        <dbReference type="Pfam" id="PF01761"/>
    </source>
</evidence>
<comment type="cofactor">
    <cofactor evidence="18">
        <name>Co(2+)</name>
        <dbReference type="ChEBI" id="CHEBI:48828"/>
    </cofactor>
    <cofactor evidence="18">
        <name>Zn(2+)</name>
        <dbReference type="ChEBI" id="CHEBI:29105"/>
    </cofactor>
    <text evidence="18">Binds 1 divalent metal cation per subunit. Can use either Co(2+) or Zn(2+).</text>
</comment>
<dbReference type="GO" id="GO:0003856">
    <property type="term" value="F:3-dehydroquinate synthase activity"/>
    <property type="evidence" value="ECO:0007669"/>
    <property type="project" value="UniProtKB-UniRule"/>
</dbReference>
<feature type="binding site" evidence="18">
    <location>
        <position position="143"/>
    </location>
    <ligand>
        <name>NAD(+)</name>
        <dbReference type="ChEBI" id="CHEBI:57540"/>
    </ligand>
</feature>
<dbReference type="Pfam" id="PF01761">
    <property type="entry name" value="DHQ_synthase"/>
    <property type="match status" value="1"/>
</dbReference>
<evidence type="ECO:0000256" key="5">
    <source>
        <dbReference type="ARBA" id="ARBA00004661"/>
    </source>
</evidence>
<dbReference type="AlphaFoldDB" id="A0A0J6WSP2"/>
<evidence type="ECO:0000256" key="3">
    <source>
        <dbReference type="ARBA" id="ARBA00001947"/>
    </source>
</evidence>
<dbReference type="STRING" id="39029.BSR42_09385"/>
<dbReference type="PIRSF" id="PIRSF001455">
    <property type="entry name" value="DHQ_synth"/>
    <property type="match status" value="1"/>
</dbReference>
<dbReference type="Proteomes" id="UP000036503">
    <property type="component" value="Unassembled WGS sequence"/>
</dbReference>
<evidence type="ECO:0000256" key="7">
    <source>
        <dbReference type="ARBA" id="ARBA00013031"/>
    </source>
</evidence>
<dbReference type="Gene3D" id="1.20.1090.10">
    <property type="entry name" value="Dehydroquinate synthase-like - alpha domain"/>
    <property type="match status" value="1"/>
</dbReference>
<evidence type="ECO:0000256" key="2">
    <source>
        <dbReference type="ARBA" id="ARBA00001911"/>
    </source>
</evidence>
<dbReference type="RefSeq" id="WP_048515308.1">
    <property type="nucleotide sequence ID" value="NZ_FUXD01000024.1"/>
</dbReference>
<dbReference type="EMBL" id="LEKT01000060">
    <property type="protein sequence ID" value="KMO85504.1"/>
    <property type="molecule type" value="Genomic_DNA"/>
</dbReference>
<evidence type="ECO:0000256" key="8">
    <source>
        <dbReference type="ARBA" id="ARBA00017684"/>
    </source>
</evidence>
<dbReference type="PANTHER" id="PTHR43622">
    <property type="entry name" value="3-DEHYDROQUINATE SYNTHASE"/>
    <property type="match status" value="1"/>
</dbReference>
<dbReference type="GO" id="GO:0005737">
    <property type="term" value="C:cytoplasm"/>
    <property type="evidence" value="ECO:0007669"/>
    <property type="project" value="UniProtKB-SubCell"/>
</dbReference>
<evidence type="ECO:0000313" key="21">
    <source>
        <dbReference type="EMBL" id="KMO85504.1"/>
    </source>
</evidence>
<dbReference type="PATRIC" id="fig|1122219.3.peg.2727"/>
<dbReference type="Gene3D" id="3.40.50.1970">
    <property type="match status" value="1"/>
</dbReference>
<dbReference type="GO" id="GO:0000166">
    <property type="term" value="F:nucleotide binding"/>
    <property type="evidence" value="ECO:0007669"/>
    <property type="project" value="UniProtKB-KW"/>
</dbReference>
<accession>A0A0J6WSP2</accession>
<name>A0A0J6WSP2_9FIRM</name>
<feature type="binding site" evidence="18">
    <location>
        <position position="185"/>
    </location>
    <ligand>
        <name>Zn(2+)</name>
        <dbReference type="ChEBI" id="CHEBI:29105"/>
    </ligand>
</feature>
<feature type="binding site" evidence="18">
    <location>
        <position position="152"/>
    </location>
    <ligand>
        <name>NAD(+)</name>
        <dbReference type="ChEBI" id="CHEBI:57540"/>
    </ligand>
</feature>
<dbReference type="EC" id="4.2.3.4" evidence="7 18"/>
<comment type="function">
    <text evidence="18">Catalyzes the conversion of 3-deoxy-D-arabino-heptulosonate 7-phosphate (DAHP) to dehydroquinate (DHQ).</text>
</comment>
<organism evidence="21 22">
    <name type="scientific">Megasphaera cerevisiae DSM 20462</name>
    <dbReference type="NCBI Taxonomy" id="1122219"/>
    <lineage>
        <taxon>Bacteria</taxon>
        <taxon>Bacillati</taxon>
        <taxon>Bacillota</taxon>
        <taxon>Negativicutes</taxon>
        <taxon>Veillonellales</taxon>
        <taxon>Veillonellaceae</taxon>
        <taxon>Megasphaera</taxon>
    </lineage>
</organism>
<evidence type="ECO:0000256" key="9">
    <source>
        <dbReference type="ARBA" id="ARBA00022490"/>
    </source>
</evidence>
<dbReference type="CDD" id="cd08195">
    <property type="entry name" value="DHQS"/>
    <property type="match status" value="1"/>
</dbReference>
<dbReference type="InParanoid" id="A0A0J6WSP2"/>
<reference evidence="21 22" key="1">
    <citation type="submission" date="2015-06" db="EMBL/GenBank/DDBJ databases">
        <title>Draft genome sequence of beer spoilage bacterium Megasphaera cerevisiae type strain 20462.</title>
        <authorList>
            <person name="Kutumbaka K."/>
            <person name="Pasmowitz J."/>
            <person name="Mategko J."/>
            <person name="Reyes D."/>
            <person name="Friedrich A."/>
            <person name="Han S."/>
            <person name="Martens-Habbena W."/>
            <person name="Neal-McKinney J."/>
            <person name="Janagama H.K."/>
            <person name="Nadala C."/>
            <person name="Samadpour M."/>
        </authorList>
    </citation>
    <scope>NUCLEOTIDE SEQUENCE [LARGE SCALE GENOMIC DNA]</scope>
    <source>
        <strain evidence="21 22">DSM 20462</strain>
    </source>
</reference>
<dbReference type="SUPFAM" id="SSF56796">
    <property type="entry name" value="Dehydroquinate synthase-like"/>
    <property type="match status" value="1"/>
</dbReference>
<dbReference type="InterPro" id="IPR016037">
    <property type="entry name" value="DHQ_synth_AroB"/>
</dbReference>
<evidence type="ECO:0000256" key="16">
    <source>
        <dbReference type="ARBA" id="ARBA00023239"/>
    </source>
</evidence>
<keyword evidence="17 18" id="KW-0170">Cobalt</keyword>
<dbReference type="UniPathway" id="UPA00053">
    <property type="reaction ID" value="UER00085"/>
</dbReference>
<keyword evidence="13 18" id="KW-0862">Zinc</keyword>
<comment type="pathway">
    <text evidence="5 18">Metabolic intermediate biosynthesis; chorismate biosynthesis; chorismate from D-erythrose 4-phosphate and phosphoenolpyruvate: step 2/7.</text>
</comment>
<evidence type="ECO:0000259" key="20">
    <source>
        <dbReference type="Pfam" id="PF24621"/>
    </source>
</evidence>
<dbReference type="HAMAP" id="MF_00110">
    <property type="entry name" value="DHQ_synthase"/>
    <property type="match status" value="1"/>
</dbReference>
<comment type="catalytic activity">
    <reaction evidence="1 18">
        <text>7-phospho-2-dehydro-3-deoxy-D-arabino-heptonate = 3-dehydroquinate + phosphate</text>
        <dbReference type="Rhea" id="RHEA:21968"/>
        <dbReference type="ChEBI" id="CHEBI:32364"/>
        <dbReference type="ChEBI" id="CHEBI:43474"/>
        <dbReference type="ChEBI" id="CHEBI:58394"/>
        <dbReference type="EC" id="4.2.3.4"/>
    </reaction>
</comment>
<keyword evidence="15 18" id="KW-0057">Aromatic amino acid biosynthesis</keyword>
<feature type="domain" description="3-dehydroquinate synthase C-terminal" evidence="20">
    <location>
        <begin position="182"/>
        <end position="321"/>
    </location>
</feature>
<feature type="domain" description="3-dehydroquinate synthase N-terminal" evidence="19">
    <location>
        <begin position="68"/>
        <end position="179"/>
    </location>
</feature>
<evidence type="ECO:0000256" key="4">
    <source>
        <dbReference type="ARBA" id="ARBA00004496"/>
    </source>
</evidence>
<evidence type="ECO:0000256" key="10">
    <source>
        <dbReference type="ARBA" id="ARBA00022605"/>
    </source>
</evidence>
<evidence type="ECO:0000313" key="22">
    <source>
        <dbReference type="Proteomes" id="UP000036503"/>
    </source>
</evidence>
<comment type="similarity">
    <text evidence="6 18">Belongs to the sugar phosphate cyclases superfamily. Dehydroquinate synthase family.</text>
</comment>
<dbReference type="FunCoup" id="A0A0J6WSP2">
    <property type="interactions" value="441"/>
</dbReference>
<proteinExistence type="inferred from homology"/>
<comment type="subcellular location">
    <subcellularLocation>
        <location evidence="4 18">Cytoplasm</location>
    </subcellularLocation>
</comment>
<evidence type="ECO:0000256" key="15">
    <source>
        <dbReference type="ARBA" id="ARBA00023141"/>
    </source>
</evidence>
<dbReference type="OrthoDB" id="9806583at2"/>
<dbReference type="InterPro" id="IPR030963">
    <property type="entry name" value="DHQ_synth_fam"/>
</dbReference>
<keyword evidence="12 18" id="KW-0547">Nucleotide-binding</keyword>
<evidence type="ECO:0000256" key="18">
    <source>
        <dbReference type="HAMAP-Rule" id="MF_00110"/>
    </source>
</evidence>
<keyword evidence="22" id="KW-1185">Reference proteome</keyword>
<keyword evidence="9 18" id="KW-0963">Cytoplasm</keyword>
<dbReference type="FunFam" id="3.40.50.1970:FF:000007">
    <property type="entry name" value="Pentafunctional AROM polypeptide"/>
    <property type="match status" value="1"/>
</dbReference>
<comment type="caution">
    <text evidence="21">The sequence shown here is derived from an EMBL/GenBank/DDBJ whole genome shotgun (WGS) entry which is preliminary data.</text>
</comment>
<protein>
    <recommendedName>
        <fullName evidence="8 18">3-dehydroquinate synthase</fullName>
        <shortName evidence="18">DHQS</shortName>
        <ecNumber evidence="7 18">4.2.3.4</ecNumber>
    </recommendedName>
</protein>
<comment type="caution">
    <text evidence="18">Lacks conserved residue(s) required for the propagation of feature annotation.</text>
</comment>
<evidence type="ECO:0000256" key="13">
    <source>
        <dbReference type="ARBA" id="ARBA00022833"/>
    </source>
</evidence>
<dbReference type="InterPro" id="IPR050071">
    <property type="entry name" value="Dehydroquinate_synthase"/>
</dbReference>
<evidence type="ECO:0000256" key="6">
    <source>
        <dbReference type="ARBA" id="ARBA00005412"/>
    </source>
</evidence>
<keyword evidence="16 18" id="KW-0456">Lyase</keyword>
<comment type="cofactor">
    <cofactor evidence="3">
        <name>Zn(2+)</name>
        <dbReference type="ChEBI" id="CHEBI:29105"/>
    </cofactor>
</comment>
<keyword evidence="11 18" id="KW-0479">Metal-binding</keyword>
<feature type="binding site" evidence="18">
    <location>
        <begin position="130"/>
        <end position="131"/>
    </location>
    <ligand>
        <name>NAD(+)</name>
        <dbReference type="ChEBI" id="CHEBI:57540"/>
    </ligand>
</feature>
<gene>
    <name evidence="18" type="primary">aroB</name>
    <name evidence="21" type="ORF">AB840_13155</name>
</gene>
<evidence type="ECO:0000256" key="1">
    <source>
        <dbReference type="ARBA" id="ARBA00001393"/>
    </source>
</evidence>
<feature type="binding site" evidence="18">
    <location>
        <begin position="106"/>
        <end position="110"/>
    </location>
    <ligand>
        <name>NAD(+)</name>
        <dbReference type="ChEBI" id="CHEBI:57540"/>
    </ligand>
</feature>
<dbReference type="NCBIfam" id="TIGR01357">
    <property type="entry name" value="aroB"/>
    <property type="match status" value="1"/>
</dbReference>